<sequence length="268" mass="29347">MQLDEMRQGEEDAVKQGGSEAVGSTKEGNNPYGIWQTAGPRRGWGWGRRTEKPSGNPERNPKTDTCSEEITDGQQIFKHAGRHATRGGRGGRMGGGNLGGRGITSRDEGNTRYEALRMVDENLITDNPNREIVPSKQPTRERGETHTLVPKVLHIPVEPNLTKIPESRPLINLPVDPGEGAMVVAGNSQFPRLSPPRLITSLAGSNQAQAQSQAPGGMLDDDHERLVDRNLRRPFCLEIYVLPLIKCTAAAKITSLRVPEEHQTSVTQ</sequence>
<feature type="compositionally biased region" description="Basic and acidic residues" evidence="1">
    <location>
        <begin position="1"/>
        <end position="14"/>
    </location>
</feature>
<protein>
    <submittedName>
        <fullName evidence="2">Uncharacterized protein</fullName>
    </submittedName>
</protein>
<accession>A0A9D5CQ65</accession>
<proteinExistence type="predicted"/>
<feature type="compositionally biased region" description="Gly residues" evidence="1">
    <location>
        <begin position="87"/>
        <end position="102"/>
    </location>
</feature>
<reference evidence="2" key="2">
    <citation type="journal article" date="2022" name="Hortic Res">
        <title>The genome of Dioscorea zingiberensis sheds light on the biosynthesis, origin and evolution of the medicinally important diosgenin saponins.</title>
        <authorList>
            <person name="Li Y."/>
            <person name="Tan C."/>
            <person name="Li Z."/>
            <person name="Guo J."/>
            <person name="Li S."/>
            <person name="Chen X."/>
            <person name="Wang C."/>
            <person name="Dai X."/>
            <person name="Yang H."/>
            <person name="Song W."/>
            <person name="Hou L."/>
            <person name="Xu J."/>
            <person name="Tong Z."/>
            <person name="Xu A."/>
            <person name="Yuan X."/>
            <person name="Wang W."/>
            <person name="Yang Q."/>
            <person name="Chen L."/>
            <person name="Sun Z."/>
            <person name="Wang K."/>
            <person name="Pan B."/>
            <person name="Chen J."/>
            <person name="Bao Y."/>
            <person name="Liu F."/>
            <person name="Qi X."/>
            <person name="Gang D.R."/>
            <person name="Wen J."/>
            <person name="Li J."/>
        </authorList>
    </citation>
    <scope>NUCLEOTIDE SEQUENCE</scope>
    <source>
        <strain evidence="2">Dzin_1.0</strain>
    </source>
</reference>
<dbReference type="EMBL" id="JAGGNH010000004">
    <property type="protein sequence ID" value="KAJ0976422.1"/>
    <property type="molecule type" value="Genomic_DNA"/>
</dbReference>
<evidence type="ECO:0000313" key="2">
    <source>
        <dbReference type="EMBL" id="KAJ0976422.1"/>
    </source>
</evidence>
<dbReference type="AlphaFoldDB" id="A0A9D5CQ65"/>
<dbReference type="Proteomes" id="UP001085076">
    <property type="component" value="Miscellaneous, Linkage group lg04"/>
</dbReference>
<evidence type="ECO:0000313" key="3">
    <source>
        <dbReference type="Proteomes" id="UP001085076"/>
    </source>
</evidence>
<reference evidence="2" key="1">
    <citation type="submission" date="2021-03" db="EMBL/GenBank/DDBJ databases">
        <authorList>
            <person name="Li Z."/>
            <person name="Yang C."/>
        </authorList>
    </citation>
    <scope>NUCLEOTIDE SEQUENCE</scope>
    <source>
        <strain evidence="2">Dzin_1.0</strain>
        <tissue evidence="2">Leaf</tissue>
    </source>
</reference>
<gene>
    <name evidence="2" type="ORF">J5N97_018387</name>
</gene>
<feature type="region of interest" description="Disordered" evidence="1">
    <location>
        <begin position="80"/>
        <end position="107"/>
    </location>
</feature>
<feature type="region of interest" description="Disordered" evidence="1">
    <location>
        <begin position="1"/>
        <end position="67"/>
    </location>
</feature>
<comment type="caution">
    <text evidence="2">The sequence shown here is derived from an EMBL/GenBank/DDBJ whole genome shotgun (WGS) entry which is preliminary data.</text>
</comment>
<name>A0A9D5CQ65_9LILI</name>
<keyword evidence="3" id="KW-1185">Reference proteome</keyword>
<organism evidence="2 3">
    <name type="scientific">Dioscorea zingiberensis</name>
    <dbReference type="NCBI Taxonomy" id="325984"/>
    <lineage>
        <taxon>Eukaryota</taxon>
        <taxon>Viridiplantae</taxon>
        <taxon>Streptophyta</taxon>
        <taxon>Embryophyta</taxon>
        <taxon>Tracheophyta</taxon>
        <taxon>Spermatophyta</taxon>
        <taxon>Magnoliopsida</taxon>
        <taxon>Liliopsida</taxon>
        <taxon>Dioscoreales</taxon>
        <taxon>Dioscoreaceae</taxon>
        <taxon>Dioscorea</taxon>
    </lineage>
</organism>
<evidence type="ECO:0000256" key="1">
    <source>
        <dbReference type="SAM" id="MobiDB-lite"/>
    </source>
</evidence>